<proteinExistence type="predicted"/>
<protein>
    <submittedName>
        <fullName evidence="2">Uncharacterized protein</fullName>
    </submittedName>
</protein>
<feature type="compositionally biased region" description="Polar residues" evidence="1">
    <location>
        <begin position="40"/>
        <end position="50"/>
    </location>
</feature>
<name>A0A941EKH4_9ACTN</name>
<accession>A0A941EKH4</accession>
<evidence type="ECO:0000256" key="1">
    <source>
        <dbReference type="SAM" id="MobiDB-lite"/>
    </source>
</evidence>
<dbReference type="AlphaFoldDB" id="A0A941EKH4"/>
<organism evidence="2 3">
    <name type="scientific">Actinospica durhamensis</name>
    <dbReference type="NCBI Taxonomy" id="1508375"/>
    <lineage>
        <taxon>Bacteria</taxon>
        <taxon>Bacillati</taxon>
        <taxon>Actinomycetota</taxon>
        <taxon>Actinomycetes</taxon>
        <taxon>Catenulisporales</taxon>
        <taxon>Actinospicaceae</taxon>
        <taxon>Actinospica</taxon>
    </lineage>
</organism>
<comment type="caution">
    <text evidence="2">The sequence shown here is derived from an EMBL/GenBank/DDBJ whole genome shotgun (WGS) entry which is preliminary data.</text>
</comment>
<dbReference type="Proteomes" id="UP000675781">
    <property type="component" value="Unassembled WGS sequence"/>
</dbReference>
<keyword evidence="3" id="KW-1185">Reference proteome</keyword>
<dbReference type="RefSeq" id="WP_212527529.1">
    <property type="nucleotide sequence ID" value="NZ_JAGSOG010000020.1"/>
</dbReference>
<gene>
    <name evidence="2" type="ORF">KDL01_07040</name>
</gene>
<sequence>MSSSARILAGLSLVIAFVSTIYFVDARRGPASSPHAAVATNGQPSDLTWG</sequence>
<dbReference type="EMBL" id="JAGSOG010000020">
    <property type="protein sequence ID" value="MBR7833011.1"/>
    <property type="molecule type" value="Genomic_DNA"/>
</dbReference>
<evidence type="ECO:0000313" key="3">
    <source>
        <dbReference type="Proteomes" id="UP000675781"/>
    </source>
</evidence>
<feature type="region of interest" description="Disordered" evidence="1">
    <location>
        <begin position="30"/>
        <end position="50"/>
    </location>
</feature>
<evidence type="ECO:0000313" key="2">
    <source>
        <dbReference type="EMBL" id="MBR7833011.1"/>
    </source>
</evidence>
<reference evidence="2" key="1">
    <citation type="submission" date="2021-04" db="EMBL/GenBank/DDBJ databases">
        <title>Genome based classification of Actinospica acidithermotolerans sp. nov., an actinobacterium isolated from an Indonesian hot spring.</title>
        <authorList>
            <person name="Kusuma A.B."/>
            <person name="Putra K.E."/>
            <person name="Nafisah S."/>
            <person name="Loh J."/>
            <person name="Nouioui I."/>
            <person name="Goodfellow M."/>
        </authorList>
    </citation>
    <scope>NUCLEOTIDE SEQUENCE</scope>
    <source>
        <strain evidence="2">CSCA 57</strain>
    </source>
</reference>